<comment type="similarity">
    <text evidence="4 16">Belongs to the CDP-alcohol phosphatidyltransferase class-I family.</text>
</comment>
<organism evidence="18 19">
    <name type="scientific">Campylobacter rectus</name>
    <name type="common">Wolinella recta</name>
    <dbReference type="NCBI Taxonomy" id="203"/>
    <lineage>
        <taxon>Bacteria</taxon>
        <taxon>Pseudomonadati</taxon>
        <taxon>Campylobacterota</taxon>
        <taxon>Epsilonproteobacteria</taxon>
        <taxon>Campylobacterales</taxon>
        <taxon>Campylobacteraceae</taxon>
        <taxon>Campylobacter</taxon>
    </lineage>
</organism>
<evidence type="ECO:0000256" key="7">
    <source>
        <dbReference type="ARBA" id="ARBA00022516"/>
    </source>
</evidence>
<evidence type="ECO:0000256" key="2">
    <source>
        <dbReference type="ARBA" id="ARBA00004141"/>
    </source>
</evidence>
<dbReference type="GO" id="GO:0012505">
    <property type="term" value="C:endomembrane system"/>
    <property type="evidence" value="ECO:0007669"/>
    <property type="project" value="UniProtKB-SubCell"/>
</dbReference>
<dbReference type="Pfam" id="PF01066">
    <property type="entry name" value="CDP-OH_P_transf"/>
    <property type="match status" value="1"/>
</dbReference>
<dbReference type="GO" id="GO:0003882">
    <property type="term" value="F:CDP-diacylglycerol-serine O-phosphatidyltransferase activity"/>
    <property type="evidence" value="ECO:0007669"/>
    <property type="project" value="UniProtKB-EC"/>
</dbReference>
<evidence type="ECO:0000256" key="10">
    <source>
        <dbReference type="ARBA" id="ARBA00022989"/>
    </source>
</evidence>
<feature type="transmembrane region" description="Helical" evidence="17">
    <location>
        <begin position="12"/>
        <end position="32"/>
    </location>
</feature>
<evidence type="ECO:0000256" key="9">
    <source>
        <dbReference type="ARBA" id="ARBA00022692"/>
    </source>
</evidence>
<evidence type="ECO:0000256" key="6">
    <source>
        <dbReference type="ARBA" id="ARBA00017171"/>
    </source>
</evidence>
<keyword evidence="12 17" id="KW-0472">Membrane</keyword>
<dbReference type="RefSeq" id="WP_002951760.1">
    <property type="nucleotide sequence ID" value="NZ_CP012543.1"/>
</dbReference>
<dbReference type="InterPro" id="IPR004533">
    <property type="entry name" value="CDP-diaglyc--ser_O-PTrfase"/>
</dbReference>
<protein>
    <recommendedName>
        <fullName evidence="6">CDP-diacylglycerol--serine O-phosphatidyltransferase</fullName>
        <ecNumber evidence="5">2.7.8.8</ecNumber>
    </recommendedName>
    <alternativeName>
        <fullName evidence="15">Phosphatidylserine synthase</fullName>
    </alternativeName>
</protein>
<proteinExistence type="inferred from homology"/>
<reference evidence="18 19" key="1">
    <citation type="submission" date="2016-07" db="EMBL/GenBank/DDBJ databases">
        <title>Comparative genomics of the Campylobacter concisus group.</title>
        <authorList>
            <person name="Miller W.G."/>
            <person name="Yee E."/>
            <person name="Chapman M.H."/>
            <person name="Huynh S."/>
            <person name="Bono J.L."/>
            <person name="On S.L.W."/>
            <person name="StLeger J."/>
            <person name="Foster G."/>
            <person name="Parker C.T."/>
        </authorList>
    </citation>
    <scope>NUCLEOTIDE SEQUENCE [LARGE SCALE GENOMIC DNA]</scope>
    <source>
        <strain evidence="18 19">ATCC 33238</strain>
    </source>
</reference>
<dbReference type="AlphaFoldDB" id="A0A6G5QPB2"/>
<keyword evidence="7" id="KW-0444">Lipid biosynthesis</keyword>
<feature type="transmembrane region" description="Helical" evidence="17">
    <location>
        <begin position="175"/>
        <end position="194"/>
    </location>
</feature>
<dbReference type="KEGG" id="crx:CRECT_1663"/>
<dbReference type="GO" id="GO:0008654">
    <property type="term" value="P:phospholipid biosynthetic process"/>
    <property type="evidence" value="ECO:0007669"/>
    <property type="project" value="UniProtKB-KW"/>
</dbReference>
<dbReference type="EC" id="2.7.8.8" evidence="5"/>
<sequence>MQDNQHKLQLMYILPNLFTAASAFLGIISIIVSVRGYIAASAGLVQEANSCFFKAIIYIVLSLFLDGLDGRVARLTKTTSKFGVEFDSLADVIAFGVAPAILFYFTVGHSFGRLGSLVAALYVVFGAIRLARFNVMTGTYEPSVFIGLPIPTAAIVSAFWVGLSLEYDFTRSAEWFLLFLQILLSVLMVSNIRYPSFKKIDLKKADFLRILVGLTVAFSVIYIYPIEAVTALMSVYVSYGIIRYIFMRCKNKKIQKESE</sequence>
<dbReference type="InterPro" id="IPR048254">
    <property type="entry name" value="CDP_ALCOHOL_P_TRANSF_CS"/>
</dbReference>
<dbReference type="InterPro" id="IPR000462">
    <property type="entry name" value="CDP-OH_P_trans"/>
</dbReference>
<keyword evidence="11" id="KW-0443">Lipid metabolism</keyword>
<evidence type="ECO:0000256" key="17">
    <source>
        <dbReference type="SAM" id="Phobius"/>
    </source>
</evidence>
<dbReference type="Gene3D" id="1.20.120.1760">
    <property type="match status" value="1"/>
</dbReference>
<feature type="transmembrane region" description="Helical" evidence="17">
    <location>
        <begin position="230"/>
        <end position="246"/>
    </location>
</feature>
<comment type="catalytic activity">
    <reaction evidence="1">
        <text>a CDP-1,2-diacyl-sn-glycerol + L-serine = a 1,2-diacyl-sn-glycero-3-phospho-L-serine + CMP + H(+)</text>
        <dbReference type="Rhea" id="RHEA:16913"/>
        <dbReference type="ChEBI" id="CHEBI:15378"/>
        <dbReference type="ChEBI" id="CHEBI:33384"/>
        <dbReference type="ChEBI" id="CHEBI:57262"/>
        <dbReference type="ChEBI" id="CHEBI:58332"/>
        <dbReference type="ChEBI" id="CHEBI:60377"/>
        <dbReference type="EC" id="2.7.8.8"/>
    </reaction>
</comment>
<keyword evidence="9 17" id="KW-0812">Transmembrane</keyword>
<evidence type="ECO:0000256" key="15">
    <source>
        <dbReference type="ARBA" id="ARBA00032361"/>
    </source>
</evidence>
<evidence type="ECO:0000256" key="13">
    <source>
        <dbReference type="ARBA" id="ARBA00023209"/>
    </source>
</evidence>
<evidence type="ECO:0000256" key="4">
    <source>
        <dbReference type="ARBA" id="ARBA00010441"/>
    </source>
</evidence>
<evidence type="ECO:0000256" key="5">
    <source>
        <dbReference type="ARBA" id="ARBA00013174"/>
    </source>
</evidence>
<evidence type="ECO:0000256" key="3">
    <source>
        <dbReference type="ARBA" id="ARBA00004308"/>
    </source>
</evidence>
<feature type="transmembrane region" description="Helical" evidence="17">
    <location>
        <begin position="206"/>
        <end position="224"/>
    </location>
</feature>
<keyword evidence="8 16" id="KW-0808">Transferase</keyword>
<evidence type="ECO:0000256" key="16">
    <source>
        <dbReference type="RuleBase" id="RU003750"/>
    </source>
</evidence>
<comment type="subcellular location">
    <subcellularLocation>
        <location evidence="3">Endomembrane system</location>
    </subcellularLocation>
    <subcellularLocation>
        <location evidence="2">Membrane</location>
        <topology evidence="2">Multi-pass membrane protein</topology>
    </subcellularLocation>
</comment>
<evidence type="ECO:0000256" key="12">
    <source>
        <dbReference type="ARBA" id="ARBA00023136"/>
    </source>
</evidence>
<feature type="transmembrane region" description="Helical" evidence="17">
    <location>
        <begin position="143"/>
        <end position="163"/>
    </location>
</feature>
<evidence type="ECO:0000256" key="11">
    <source>
        <dbReference type="ARBA" id="ARBA00023098"/>
    </source>
</evidence>
<evidence type="ECO:0000256" key="1">
    <source>
        <dbReference type="ARBA" id="ARBA00000287"/>
    </source>
</evidence>
<feature type="transmembrane region" description="Helical" evidence="17">
    <location>
        <begin position="113"/>
        <end position="131"/>
    </location>
</feature>
<dbReference type="GO" id="GO:0016020">
    <property type="term" value="C:membrane"/>
    <property type="evidence" value="ECO:0007669"/>
    <property type="project" value="UniProtKB-SubCell"/>
</dbReference>
<evidence type="ECO:0000313" key="18">
    <source>
        <dbReference type="EMBL" id="QCD47296.1"/>
    </source>
</evidence>
<keyword evidence="10 17" id="KW-1133">Transmembrane helix</keyword>
<feature type="transmembrane region" description="Helical" evidence="17">
    <location>
        <begin position="52"/>
        <end position="68"/>
    </location>
</feature>
<dbReference type="PROSITE" id="PS00379">
    <property type="entry name" value="CDP_ALCOHOL_P_TRANSF"/>
    <property type="match status" value="1"/>
</dbReference>
<feature type="transmembrane region" description="Helical" evidence="17">
    <location>
        <begin position="89"/>
        <end position="107"/>
    </location>
</feature>
<dbReference type="InterPro" id="IPR043130">
    <property type="entry name" value="CDP-OH_PTrfase_TM_dom"/>
</dbReference>
<dbReference type="Proteomes" id="UP000502377">
    <property type="component" value="Chromosome"/>
</dbReference>
<name>A0A6G5QPB2_CAMRE</name>
<accession>A0A6G5QPB2</accession>
<dbReference type="EMBL" id="CP012543">
    <property type="protein sequence ID" value="QCD47296.1"/>
    <property type="molecule type" value="Genomic_DNA"/>
</dbReference>
<keyword evidence="14" id="KW-1208">Phospholipid metabolism</keyword>
<evidence type="ECO:0000313" key="19">
    <source>
        <dbReference type="Proteomes" id="UP000502377"/>
    </source>
</evidence>
<evidence type="ECO:0000256" key="14">
    <source>
        <dbReference type="ARBA" id="ARBA00023264"/>
    </source>
</evidence>
<keyword evidence="13" id="KW-0594">Phospholipid biosynthesis</keyword>
<evidence type="ECO:0000256" key="8">
    <source>
        <dbReference type="ARBA" id="ARBA00022679"/>
    </source>
</evidence>
<dbReference type="NCBIfam" id="TIGR00473">
    <property type="entry name" value="pssA"/>
    <property type="match status" value="1"/>
</dbReference>
<gene>
    <name evidence="18" type="primary">pssA</name>
    <name evidence="18" type="ORF">CRECT_1663</name>
</gene>